<evidence type="ECO:0000313" key="10">
    <source>
        <dbReference type="Proteomes" id="UP000749559"/>
    </source>
</evidence>
<evidence type="ECO:0000313" key="9">
    <source>
        <dbReference type="EMBL" id="CAH1788379.1"/>
    </source>
</evidence>
<organism evidence="9 10">
    <name type="scientific">Owenia fusiformis</name>
    <name type="common">Polychaete worm</name>
    <dbReference type="NCBI Taxonomy" id="6347"/>
    <lineage>
        <taxon>Eukaryota</taxon>
        <taxon>Metazoa</taxon>
        <taxon>Spiralia</taxon>
        <taxon>Lophotrochozoa</taxon>
        <taxon>Annelida</taxon>
        <taxon>Polychaeta</taxon>
        <taxon>Sedentaria</taxon>
        <taxon>Canalipalpata</taxon>
        <taxon>Sabellida</taxon>
        <taxon>Oweniida</taxon>
        <taxon>Oweniidae</taxon>
        <taxon>Owenia</taxon>
    </lineage>
</organism>
<sequence>MGANKERNGNNAEELEKLQGGTSAASSGGLTGLLVLSVSAAVFGSFQFGFQTSVINAPQAVIESFYNATNVERTGSPMARNTLTILWSVTVSIFAIGGMFGGVMGGWWSDYFGRKKGMLLTNIVIVIAALLMGFSKLAKSYEMLIIGRVIVGFGCGLFSGLTPTYLVEVAPNNLRGAIGTVHQLGVTIGILLSQVFGIEEILGTENGWQFLVAIPIVPAILQLIMLPFCPESPRYLLISKDDETAATEALVRLRNTHDVKSDIEEMKNEQLAEASEAKMGFVAFIKSPTLRLPLIICIVMHLSQQLSGINNVFYYSTGLFESMGIALRTAKYISLCVGGIMVTMTIVSIPLMDKAGRRTLHLTGLAGMLTFSILFTVFFSTKQYVDWFKYISITCALIFVVFFAVGPGSIPWMLAQELFSQGPRPVAVSIGVVINWLANFVVGLSFPPLQAGLKTFSFVPFSVITLLCFIFLFIYLPETKNKTIEEISAGFKKRKGYTDSIDNIITEGNGTHSSTTLDTKPTTSRDVKKEDYTQL</sequence>
<feature type="transmembrane region" description="Helical" evidence="7">
    <location>
        <begin position="359"/>
        <end position="379"/>
    </location>
</feature>
<gene>
    <name evidence="9" type="ORF">OFUS_LOCUS13925</name>
</gene>
<dbReference type="InterPro" id="IPR005828">
    <property type="entry name" value="MFS_sugar_transport-like"/>
</dbReference>
<reference evidence="9" key="1">
    <citation type="submission" date="2022-03" db="EMBL/GenBank/DDBJ databases">
        <authorList>
            <person name="Martin C."/>
        </authorList>
    </citation>
    <scope>NUCLEOTIDE SEQUENCE</scope>
</reference>
<feature type="domain" description="Major facilitator superfamily (MFS) profile" evidence="8">
    <location>
        <begin position="37"/>
        <end position="480"/>
    </location>
</feature>
<evidence type="ECO:0000256" key="4">
    <source>
        <dbReference type="ARBA" id="ARBA00023136"/>
    </source>
</evidence>
<evidence type="ECO:0000256" key="1">
    <source>
        <dbReference type="ARBA" id="ARBA00004141"/>
    </source>
</evidence>
<dbReference type="GO" id="GO:0015149">
    <property type="term" value="F:hexose transmembrane transporter activity"/>
    <property type="evidence" value="ECO:0007669"/>
    <property type="project" value="TreeGrafter"/>
</dbReference>
<evidence type="ECO:0000256" key="7">
    <source>
        <dbReference type="SAM" id="Phobius"/>
    </source>
</evidence>
<feature type="transmembrane region" description="Helical" evidence="7">
    <location>
        <begin position="119"/>
        <end position="138"/>
    </location>
</feature>
<dbReference type="InterPro" id="IPR045263">
    <property type="entry name" value="GLUT"/>
</dbReference>
<feature type="transmembrane region" description="Helical" evidence="7">
    <location>
        <begin position="426"/>
        <end position="446"/>
    </location>
</feature>
<dbReference type="PRINTS" id="PR00171">
    <property type="entry name" value="SUGRTRNSPORT"/>
</dbReference>
<keyword evidence="3 7" id="KW-1133">Transmembrane helix</keyword>
<dbReference type="PROSITE" id="PS50850">
    <property type="entry name" value="MFS"/>
    <property type="match status" value="1"/>
</dbReference>
<dbReference type="SUPFAM" id="SSF103473">
    <property type="entry name" value="MFS general substrate transporter"/>
    <property type="match status" value="1"/>
</dbReference>
<evidence type="ECO:0000256" key="5">
    <source>
        <dbReference type="RuleBase" id="RU003346"/>
    </source>
</evidence>
<dbReference type="InterPro" id="IPR036259">
    <property type="entry name" value="MFS_trans_sf"/>
</dbReference>
<feature type="transmembrane region" description="Helical" evidence="7">
    <location>
        <begin position="174"/>
        <end position="196"/>
    </location>
</feature>
<keyword evidence="4 7" id="KW-0472">Membrane</keyword>
<keyword evidence="10" id="KW-1185">Reference proteome</keyword>
<dbReference type="InterPro" id="IPR003663">
    <property type="entry name" value="Sugar/inositol_transpt"/>
</dbReference>
<feature type="transmembrane region" description="Helical" evidence="7">
    <location>
        <begin position="458"/>
        <end position="476"/>
    </location>
</feature>
<feature type="transmembrane region" description="Helical" evidence="7">
    <location>
        <begin position="85"/>
        <end position="107"/>
    </location>
</feature>
<evidence type="ECO:0000256" key="3">
    <source>
        <dbReference type="ARBA" id="ARBA00022989"/>
    </source>
</evidence>
<dbReference type="EMBL" id="CAIIXF020000007">
    <property type="protein sequence ID" value="CAH1788379.1"/>
    <property type="molecule type" value="Genomic_DNA"/>
</dbReference>
<evidence type="ECO:0000256" key="6">
    <source>
        <dbReference type="SAM" id="MobiDB-lite"/>
    </source>
</evidence>
<feature type="transmembrane region" description="Helical" evidence="7">
    <location>
        <begin position="144"/>
        <end position="167"/>
    </location>
</feature>
<protein>
    <recommendedName>
        <fullName evidence="8">Major facilitator superfamily (MFS) profile domain-containing protein</fullName>
    </recommendedName>
</protein>
<dbReference type="FunFam" id="1.20.1250.20:FF:000029">
    <property type="entry name" value="solute carrier family 2, facilitated glucose transporter member 4"/>
    <property type="match status" value="1"/>
</dbReference>
<evidence type="ECO:0000259" key="8">
    <source>
        <dbReference type="PROSITE" id="PS50850"/>
    </source>
</evidence>
<keyword evidence="2 7" id="KW-0812">Transmembrane</keyword>
<feature type="compositionally biased region" description="Basic and acidic residues" evidence="6">
    <location>
        <begin position="523"/>
        <end position="535"/>
    </location>
</feature>
<evidence type="ECO:0000256" key="2">
    <source>
        <dbReference type="ARBA" id="ARBA00022692"/>
    </source>
</evidence>
<dbReference type="Proteomes" id="UP000749559">
    <property type="component" value="Unassembled WGS sequence"/>
</dbReference>
<dbReference type="OrthoDB" id="4540492at2759"/>
<dbReference type="PROSITE" id="PS00217">
    <property type="entry name" value="SUGAR_TRANSPORT_2"/>
    <property type="match status" value="1"/>
</dbReference>
<dbReference type="Gene3D" id="1.20.1250.20">
    <property type="entry name" value="MFS general substrate transporter like domains"/>
    <property type="match status" value="1"/>
</dbReference>
<keyword evidence="5" id="KW-0813">Transport</keyword>
<comment type="caution">
    <text evidence="9">The sequence shown here is derived from an EMBL/GenBank/DDBJ whole genome shotgun (WGS) entry which is preliminary data.</text>
</comment>
<dbReference type="AlphaFoldDB" id="A0A8S4P635"/>
<feature type="compositionally biased region" description="Polar residues" evidence="6">
    <location>
        <begin position="508"/>
        <end position="522"/>
    </location>
</feature>
<dbReference type="PROSITE" id="PS00216">
    <property type="entry name" value="SUGAR_TRANSPORT_1"/>
    <property type="match status" value="2"/>
</dbReference>
<feature type="region of interest" description="Disordered" evidence="6">
    <location>
        <begin position="508"/>
        <end position="535"/>
    </location>
</feature>
<comment type="subcellular location">
    <subcellularLocation>
        <location evidence="1">Membrane</location>
        <topology evidence="1">Multi-pass membrane protein</topology>
    </subcellularLocation>
</comment>
<dbReference type="PANTHER" id="PTHR23503">
    <property type="entry name" value="SOLUTE CARRIER FAMILY 2"/>
    <property type="match status" value="1"/>
</dbReference>
<feature type="transmembrane region" description="Helical" evidence="7">
    <location>
        <begin position="208"/>
        <end position="229"/>
    </location>
</feature>
<dbReference type="Pfam" id="PF00083">
    <property type="entry name" value="Sugar_tr"/>
    <property type="match status" value="1"/>
</dbReference>
<dbReference type="GO" id="GO:0016020">
    <property type="term" value="C:membrane"/>
    <property type="evidence" value="ECO:0007669"/>
    <property type="project" value="UniProtKB-SubCell"/>
</dbReference>
<comment type="similarity">
    <text evidence="5">Belongs to the major facilitator superfamily. Sugar transporter (TC 2.A.1.1) family.</text>
</comment>
<feature type="transmembrane region" description="Helical" evidence="7">
    <location>
        <begin position="332"/>
        <end position="352"/>
    </location>
</feature>
<name>A0A8S4P635_OWEFU</name>
<dbReference type="NCBIfam" id="TIGR00879">
    <property type="entry name" value="SP"/>
    <property type="match status" value="1"/>
</dbReference>
<proteinExistence type="inferred from homology"/>
<feature type="transmembrane region" description="Helical" evidence="7">
    <location>
        <begin position="391"/>
        <end position="414"/>
    </location>
</feature>
<dbReference type="PANTHER" id="PTHR23503:SF128">
    <property type="entry name" value="GLUCOSE TRANSPORTER TYPE 1"/>
    <property type="match status" value="1"/>
</dbReference>
<dbReference type="InterPro" id="IPR005829">
    <property type="entry name" value="Sugar_transporter_CS"/>
</dbReference>
<accession>A0A8S4P635</accession>
<dbReference type="InterPro" id="IPR020846">
    <property type="entry name" value="MFS_dom"/>
</dbReference>